<dbReference type="Gene3D" id="3.40.50.2300">
    <property type="match status" value="1"/>
</dbReference>
<dbReference type="InterPro" id="IPR011006">
    <property type="entry name" value="CheY-like_superfamily"/>
</dbReference>
<organism evidence="8 9">
    <name type="scientific">Eiseniibacteriota bacterium</name>
    <dbReference type="NCBI Taxonomy" id="2212470"/>
    <lineage>
        <taxon>Bacteria</taxon>
        <taxon>Candidatus Eiseniibacteriota</taxon>
    </lineage>
</organism>
<sequence>MRILIAEDDLTSRRILETVLKKWGHEVISTSDGEMAWVEIQKADAPSLIILDWMMPGMDGVEICYKIRKADDHKPRYIILLTAKTEKKDIVQGLDAGANDFVSKPFNRDELEARINVGRRVVELEDKLAKKVTELQEALNQVKTLQGIIPICMHCHKIRDDQEAWQKMEEYVEDHSGAEFSHSLCPECLDKYYPADPDDDEKDEDKDQDKKGLAFG</sequence>
<dbReference type="PROSITE" id="PS50110">
    <property type="entry name" value="RESPONSE_REGULATORY"/>
    <property type="match status" value="1"/>
</dbReference>
<dbReference type="CDD" id="cd17574">
    <property type="entry name" value="REC_OmpR"/>
    <property type="match status" value="1"/>
</dbReference>
<dbReference type="Proteomes" id="UP000777784">
    <property type="component" value="Unassembled WGS sequence"/>
</dbReference>
<evidence type="ECO:0000256" key="2">
    <source>
        <dbReference type="ARBA" id="ARBA00023015"/>
    </source>
</evidence>
<keyword evidence="2" id="KW-0805">Transcription regulation</keyword>
<dbReference type="GO" id="GO:0000156">
    <property type="term" value="F:phosphorelay response regulator activity"/>
    <property type="evidence" value="ECO:0007669"/>
    <property type="project" value="TreeGrafter"/>
</dbReference>
<dbReference type="GO" id="GO:0032993">
    <property type="term" value="C:protein-DNA complex"/>
    <property type="evidence" value="ECO:0007669"/>
    <property type="project" value="TreeGrafter"/>
</dbReference>
<gene>
    <name evidence="8" type="ORF">KJ970_17425</name>
</gene>
<dbReference type="GO" id="GO:0006355">
    <property type="term" value="P:regulation of DNA-templated transcription"/>
    <property type="evidence" value="ECO:0007669"/>
    <property type="project" value="TreeGrafter"/>
</dbReference>
<dbReference type="InterPro" id="IPR039420">
    <property type="entry name" value="WalR-like"/>
</dbReference>
<accession>A0A948RXK1</accession>
<feature type="compositionally biased region" description="Basic and acidic residues" evidence="6">
    <location>
        <begin position="205"/>
        <end position="216"/>
    </location>
</feature>
<dbReference type="GO" id="GO:0000976">
    <property type="term" value="F:transcription cis-regulatory region binding"/>
    <property type="evidence" value="ECO:0007669"/>
    <property type="project" value="TreeGrafter"/>
</dbReference>
<dbReference type="Pfam" id="PF00072">
    <property type="entry name" value="Response_reg"/>
    <property type="match status" value="1"/>
</dbReference>
<comment type="caution">
    <text evidence="8">The sequence shown here is derived from an EMBL/GenBank/DDBJ whole genome shotgun (WGS) entry which is preliminary data.</text>
</comment>
<dbReference type="SUPFAM" id="SSF52172">
    <property type="entry name" value="CheY-like"/>
    <property type="match status" value="1"/>
</dbReference>
<protein>
    <submittedName>
        <fullName evidence="8">Response regulator transcription factor</fullName>
    </submittedName>
</protein>
<dbReference type="PANTHER" id="PTHR48111:SF4">
    <property type="entry name" value="DNA-BINDING DUAL TRANSCRIPTIONAL REGULATOR OMPR"/>
    <property type="match status" value="1"/>
</dbReference>
<keyword evidence="3" id="KW-0238">DNA-binding</keyword>
<evidence type="ECO:0000256" key="1">
    <source>
        <dbReference type="ARBA" id="ARBA00022553"/>
    </source>
</evidence>
<feature type="modified residue" description="4-aspartylphosphate" evidence="5">
    <location>
        <position position="52"/>
    </location>
</feature>
<keyword evidence="4" id="KW-0804">Transcription</keyword>
<dbReference type="AlphaFoldDB" id="A0A948RXK1"/>
<dbReference type="PANTHER" id="PTHR48111">
    <property type="entry name" value="REGULATOR OF RPOS"/>
    <property type="match status" value="1"/>
</dbReference>
<evidence type="ECO:0000256" key="6">
    <source>
        <dbReference type="SAM" id="MobiDB-lite"/>
    </source>
</evidence>
<evidence type="ECO:0000313" key="9">
    <source>
        <dbReference type="Proteomes" id="UP000777784"/>
    </source>
</evidence>
<dbReference type="InterPro" id="IPR001789">
    <property type="entry name" value="Sig_transdc_resp-reg_receiver"/>
</dbReference>
<name>A0A948RXK1_UNCEI</name>
<keyword evidence="1 5" id="KW-0597">Phosphoprotein</keyword>
<feature type="region of interest" description="Disordered" evidence="6">
    <location>
        <begin position="192"/>
        <end position="216"/>
    </location>
</feature>
<reference evidence="8" key="1">
    <citation type="submission" date="2021-05" db="EMBL/GenBank/DDBJ databases">
        <title>Energy efficiency and biological interactions define the core microbiome of deep oligotrophic groundwater.</title>
        <authorList>
            <person name="Mehrshad M."/>
            <person name="Lopez-Fernandez M."/>
            <person name="Bell E."/>
            <person name="Bernier-Latmani R."/>
            <person name="Bertilsson S."/>
            <person name="Dopson M."/>
        </authorList>
    </citation>
    <scope>NUCLEOTIDE SEQUENCE</scope>
    <source>
        <strain evidence="8">Modern_marine.mb.64</strain>
    </source>
</reference>
<evidence type="ECO:0000256" key="3">
    <source>
        <dbReference type="ARBA" id="ARBA00023125"/>
    </source>
</evidence>
<dbReference type="SMART" id="SM00448">
    <property type="entry name" value="REC"/>
    <property type="match status" value="1"/>
</dbReference>
<evidence type="ECO:0000256" key="4">
    <source>
        <dbReference type="ARBA" id="ARBA00023163"/>
    </source>
</evidence>
<proteinExistence type="predicted"/>
<dbReference type="EMBL" id="JAHJDP010000099">
    <property type="protein sequence ID" value="MBU2692700.1"/>
    <property type="molecule type" value="Genomic_DNA"/>
</dbReference>
<evidence type="ECO:0000313" key="8">
    <source>
        <dbReference type="EMBL" id="MBU2692700.1"/>
    </source>
</evidence>
<evidence type="ECO:0000256" key="5">
    <source>
        <dbReference type="PROSITE-ProRule" id="PRU00169"/>
    </source>
</evidence>
<dbReference type="GO" id="GO:0005829">
    <property type="term" value="C:cytosol"/>
    <property type="evidence" value="ECO:0007669"/>
    <property type="project" value="TreeGrafter"/>
</dbReference>
<feature type="domain" description="Response regulatory" evidence="7">
    <location>
        <begin position="2"/>
        <end position="119"/>
    </location>
</feature>
<evidence type="ECO:0000259" key="7">
    <source>
        <dbReference type="PROSITE" id="PS50110"/>
    </source>
</evidence>